<accession>A0ABU6RY44</accession>
<name>A0ABU6RY44_9FABA</name>
<feature type="region of interest" description="Disordered" evidence="1">
    <location>
        <begin position="1"/>
        <end position="71"/>
    </location>
</feature>
<dbReference type="EMBL" id="JASCZI010033308">
    <property type="protein sequence ID" value="MED6128859.1"/>
    <property type="molecule type" value="Genomic_DNA"/>
</dbReference>
<sequence>MEPLSSQLAKLKRSTKKELTPPPPTKVEKEEVPIAAIDAASLAGSSPTPLTKKKDPFRKAKSPIKVADEGDDDPFGTVFDGNWMPYLEKTNLDIAAQCQCYHSTSMEILSSLGGVWREIVTISFPEMNASLSRMG</sequence>
<proteinExistence type="predicted"/>
<evidence type="ECO:0000256" key="1">
    <source>
        <dbReference type="SAM" id="MobiDB-lite"/>
    </source>
</evidence>
<evidence type="ECO:0000313" key="3">
    <source>
        <dbReference type="Proteomes" id="UP001341840"/>
    </source>
</evidence>
<dbReference type="Proteomes" id="UP001341840">
    <property type="component" value="Unassembled WGS sequence"/>
</dbReference>
<organism evidence="2 3">
    <name type="scientific">Stylosanthes scabra</name>
    <dbReference type="NCBI Taxonomy" id="79078"/>
    <lineage>
        <taxon>Eukaryota</taxon>
        <taxon>Viridiplantae</taxon>
        <taxon>Streptophyta</taxon>
        <taxon>Embryophyta</taxon>
        <taxon>Tracheophyta</taxon>
        <taxon>Spermatophyta</taxon>
        <taxon>Magnoliopsida</taxon>
        <taxon>eudicotyledons</taxon>
        <taxon>Gunneridae</taxon>
        <taxon>Pentapetalae</taxon>
        <taxon>rosids</taxon>
        <taxon>fabids</taxon>
        <taxon>Fabales</taxon>
        <taxon>Fabaceae</taxon>
        <taxon>Papilionoideae</taxon>
        <taxon>50 kb inversion clade</taxon>
        <taxon>dalbergioids sensu lato</taxon>
        <taxon>Dalbergieae</taxon>
        <taxon>Pterocarpus clade</taxon>
        <taxon>Stylosanthes</taxon>
    </lineage>
</organism>
<keyword evidence="3" id="KW-1185">Reference proteome</keyword>
<gene>
    <name evidence="2" type="ORF">PIB30_102152</name>
</gene>
<protein>
    <submittedName>
        <fullName evidence="2">Uncharacterized protein</fullName>
    </submittedName>
</protein>
<comment type="caution">
    <text evidence="2">The sequence shown here is derived from an EMBL/GenBank/DDBJ whole genome shotgun (WGS) entry which is preliminary data.</text>
</comment>
<reference evidence="2 3" key="1">
    <citation type="journal article" date="2023" name="Plants (Basel)">
        <title>Bridging the Gap: Combining Genomics and Transcriptomics Approaches to Understand Stylosanthes scabra, an Orphan Legume from the Brazilian Caatinga.</title>
        <authorList>
            <person name="Ferreira-Neto J.R.C."/>
            <person name="da Silva M.D."/>
            <person name="Binneck E."/>
            <person name="de Melo N.F."/>
            <person name="da Silva R.H."/>
            <person name="de Melo A.L.T.M."/>
            <person name="Pandolfi V."/>
            <person name="Bustamante F.O."/>
            <person name="Brasileiro-Vidal A.C."/>
            <person name="Benko-Iseppon A.M."/>
        </authorList>
    </citation>
    <scope>NUCLEOTIDE SEQUENCE [LARGE SCALE GENOMIC DNA]</scope>
    <source>
        <tissue evidence="2">Leaves</tissue>
    </source>
</reference>
<evidence type="ECO:0000313" key="2">
    <source>
        <dbReference type="EMBL" id="MED6128859.1"/>
    </source>
</evidence>